<dbReference type="PANTHER" id="PTHR38463:SF1">
    <property type="entry name" value="STRESS RESPONSE PROTEIN YSNF"/>
    <property type="match status" value="1"/>
</dbReference>
<evidence type="ECO:0000259" key="1">
    <source>
        <dbReference type="Pfam" id="PF09557"/>
    </source>
</evidence>
<keyword evidence="3" id="KW-1185">Reference proteome</keyword>
<sequence length="138" mass="15939">MSKQSIDSDNQVPKLQLHEEQLDISKTWIQTGEITVRREVVTEIKRIEVPVVREELVIEKKILDAKSLDQQAEHTETIRIPISEERIEITKHPTALEDISIYKNTFEEIVQIDETLKKEILDVNTTGSPIVIERQADV</sequence>
<dbReference type="InterPro" id="IPR019060">
    <property type="entry name" value="DUF2382"/>
</dbReference>
<dbReference type="RefSeq" id="WP_379947658.1">
    <property type="nucleotide sequence ID" value="NZ_JBHMAF010000010.1"/>
</dbReference>
<dbReference type="Pfam" id="PF09557">
    <property type="entry name" value="DUF2382"/>
    <property type="match status" value="1"/>
</dbReference>
<dbReference type="Proteomes" id="UP001589609">
    <property type="component" value="Unassembled WGS sequence"/>
</dbReference>
<accession>A0ABV5W9S8</accession>
<gene>
    <name evidence="2" type="ORF">ACFFMS_02150</name>
</gene>
<feature type="domain" description="DUF2382" evidence="1">
    <location>
        <begin position="15"/>
        <end position="123"/>
    </location>
</feature>
<dbReference type="PANTHER" id="PTHR38463">
    <property type="entry name" value="STRESS RESPONSE PROTEIN YSNF"/>
    <property type="match status" value="1"/>
</dbReference>
<dbReference type="NCBIfam" id="TIGR02271">
    <property type="entry name" value="YsnF/AvaK domain"/>
    <property type="match status" value="1"/>
</dbReference>
<name>A0ABV5W9S8_9BACI</name>
<comment type="caution">
    <text evidence="2">The sequence shown here is derived from an EMBL/GenBank/DDBJ whole genome shotgun (WGS) entry which is preliminary data.</text>
</comment>
<evidence type="ECO:0000313" key="2">
    <source>
        <dbReference type="EMBL" id="MFB9757347.1"/>
    </source>
</evidence>
<reference evidence="2 3" key="1">
    <citation type="submission" date="2024-09" db="EMBL/GenBank/DDBJ databases">
        <authorList>
            <person name="Sun Q."/>
            <person name="Mori K."/>
        </authorList>
    </citation>
    <scope>NUCLEOTIDE SEQUENCE [LARGE SCALE GENOMIC DNA]</scope>
    <source>
        <strain evidence="2 3">JCM 11201</strain>
    </source>
</reference>
<organism evidence="2 3">
    <name type="scientific">Ectobacillus funiculus</name>
    <dbReference type="NCBI Taxonomy" id="137993"/>
    <lineage>
        <taxon>Bacteria</taxon>
        <taxon>Bacillati</taxon>
        <taxon>Bacillota</taxon>
        <taxon>Bacilli</taxon>
        <taxon>Bacillales</taxon>
        <taxon>Bacillaceae</taxon>
        <taxon>Ectobacillus</taxon>
    </lineage>
</organism>
<dbReference type="InterPro" id="IPR052967">
    <property type="entry name" value="Stress_Response_Assoc"/>
</dbReference>
<dbReference type="EMBL" id="JBHMAF010000010">
    <property type="protein sequence ID" value="MFB9757347.1"/>
    <property type="molecule type" value="Genomic_DNA"/>
</dbReference>
<proteinExistence type="predicted"/>
<evidence type="ECO:0000313" key="3">
    <source>
        <dbReference type="Proteomes" id="UP001589609"/>
    </source>
</evidence>
<protein>
    <submittedName>
        <fullName evidence="2">YsnF/AvaK domain-containing protein</fullName>
    </submittedName>
</protein>